<evidence type="ECO:0000313" key="1">
    <source>
        <dbReference type="EMBL" id="CAM96147.1"/>
    </source>
</evidence>
<organism evidence="1 2">
    <name type="scientific">Pseudomonas fluorescens (strain SBW25)</name>
    <dbReference type="NCBI Taxonomy" id="216595"/>
    <lineage>
        <taxon>Bacteria</taxon>
        <taxon>Pseudomonadati</taxon>
        <taxon>Pseudomonadota</taxon>
        <taxon>Gammaproteobacteria</taxon>
        <taxon>Pseudomonadales</taxon>
        <taxon>Pseudomonadaceae</taxon>
        <taxon>Pseudomonas</taxon>
    </lineage>
</organism>
<dbReference type="EMBL" id="AM235768">
    <property type="protein sequence ID" value="CAM96147.1"/>
    <property type="molecule type" value="Genomic_DNA"/>
</dbReference>
<dbReference type="Proteomes" id="UP000002332">
    <property type="component" value="Plasmid pQBR103"/>
</dbReference>
<dbReference type="RefSeq" id="WP_011922924.1">
    <property type="nucleotide sequence ID" value="NC_009444.1"/>
</dbReference>
<geneLocation type="plasmid" evidence="1 2">
    <name>pQBR103</name>
</geneLocation>
<proteinExistence type="predicted"/>
<sequence length="142" mass="15824">MPSNTISMDPQKEVTVTATDRASLDMNEIEATAAVQVVALAMPLVPKQVSVGKGRSWPPDGAHKHGTPLFAATQTQADIERFDACRRKTAAFEEWRLKLNLSDRLPRGRFFKGKRPGRKLVVMDEFWQAFNKGKLNANRGDS</sequence>
<name>A4V7M5_PSEFS</name>
<gene>
    <name evidence="1" type="ordered locus">pQBR0115</name>
</gene>
<dbReference type="AlphaFoldDB" id="A4V7M5"/>
<evidence type="ECO:0000313" key="2">
    <source>
        <dbReference type="Proteomes" id="UP000002332"/>
    </source>
</evidence>
<protein>
    <submittedName>
        <fullName evidence="1">Uncharacterized protein</fullName>
    </submittedName>
</protein>
<accession>A4V7M5</accession>
<keyword evidence="1" id="KW-0614">Plasmid</keyword>
<reference evidence="1 2" key="1">
    <citation type="journal article" date="2007" name="ISME J.">
        <title>Sequence-based analysis of pQBR103; a representative of a unique, transfer-proficient mega plasmid resident in the microbial community of sugar beet.</title>
        <authorList>
            <person name="Tett A."/>
            <person name="Spiers A.J."/>
            <person name="Crossman L.C."/>
            <person name="Ager D."/>
            <person name="Ciric L."/>
            <person name="Dow J.M."/>
            <person name="Fry J.C."/>
            <person name="Harris D."/>
            <person name="Lilley A."/>
            <person name="Oliver A."/>
            <person name="Parkhill J."/>
            <person name="Quail M.A."/>
            <person name="Rainey P.B."/>
            <person name="Saunders N.J."/>
            <person name="Seeger K."/>
            <person name="Snyder L.A.S."/>
            <person name="Squares R."/>
            <person name="Thomas C.M."/>
            <person name="Turner S.L."/>
            <person name="Zhang X.-X."/>
            <person name="Field D."/>
            <person name="Bailey M.J."/>
        </authorList>
    </citation>
    <scope>NUCLEOTIDE SEQUENCE [LARGE SCALE GENOMIC DNA]</scope>
    <source>
        <strain evidence="1 2">SBW25</strain>
    </source>
</reference>